<evidence type="ECO:0000256" key="2">
    <source>
        <dbReference type="SAM" id="Coils"/>
    </source>
</evidence>
<dbReference type="EMBL" id="JANGAC010000004">
    <property type="protein sequence ID" value="MCQ4922963.1"/>
    <property type="molecule type" value="Genomic_DNA"/>
</dbReference>
<dbReference type="PANTHER" id="PTHR46558:SF11">
    <property type="entry name" value="HTH-TYPE TRANSCRIPTIONAL REGULATOR XRE"/>
    <property type="match status" value="1"/>
</dbReference>
<keyword evidence="2" id="KW-0175">Coiled coil</keyword>
<dbReference type="SMART" id="SM00530">
    <property type="entry name" value="HTH_XRE"/>
    <property type="match status" value="1"/>
</dbReference>
<proteinExistence type="predicted"/>
<protein>
    <submittedName>
        <fullName evidence="4">Helix-turn-helix domain-containing protein</fullName>
    </submittedName>
</protein>
<keyword evidence="1" id="KW-0238">DNA-binding</keyword>
<dbReference type="InterPro" id="IPR001387">
    <property type="entry name" value="Cro/C1-type_HTH"/>
</dbReference>
<evidence type="ECO:0000313" key="4">
    <source>
        <dbReference type="EMBL" id="MCQ4922963.1"/>
    </source>
</evidence>
<sequence length="126" mass="14773">MKNIGERIKKIRKSIKMSQIEFSKKIGISQGTLSEIENGNNNPSIETLIKIKEMTNLDIDEIIYGKNNNKNLEDEEINIINKYRKLDDRDKIRVETYIDYIYLEKSQESLTLENTEIENTENKKSS</sequence>
<dbReference type="Gene3D" id="1.10.260.40">
    <property type="entry name" value="lambda repressor-like DNA-binding domains"/>
    <property type="match status" value="1"/>
</dbReference>
<dbReference type="Proteomes" id="UP001524478">
    <property type="component" value="Unassembled WGS sequence"/>
</dbReference>
<dbReference type="PANTHER" id="PTHR46558">
    <property type="entry name" value="TRACRIPTIONAL REGULATORY PROTEIN-RELATED-RELATED"/>
    <property type="match status" value="1"/>
</dbReference>
<evidence type="ECO:0000256" key="1">
    <source>
        <dbReference type="ARBA" id="ARBA00023125"/>
    </source>
</evidence>
<dbReference type="PROSITE" id="PS50943">
    <property type="entry name" value="HTH_CROC1"/>
    <property type="match status" value="1"/>
</dbReference>
<evidence type="ECO:0000313" key="5">
    <source>
        <dbReference type="Proteomes" id="UP001524478"/>
    </source>
</evidence>
<evidence type="ECO:0000259" key="3">
    <source>
        <dbReference type="PROSITE" id="PS50943"/>
    </source>
</evidence>
<feature type="domain" description="HTH cro/C1-type" evidence="3">
    <location>
        <begin position="8"/>
        <end position="62"/>
    </location>
</feature>
<gene>
    <name evidence="4" type="ORF">NE686_07705</name>
</gene>
<dbReference type="InterPro" id="IPR010982">
    <property type="entry name" value="Lambda_DNA-bd_dom_sf"/>
</dbReference>
<comment type="caution">
    <text evidence="4">The sequence shown here is derived from an EMBL/GenBank/DDBJ whole genome shotgun (WGS) entry which is preliminary data.</text>
</comment>
<dbReference type="Pfam" id="PF01381">
    <property type="entry name" value="HTH_3"/>
    <property type="match status" value="1"/>
</dbReference>
<organism evidence="4 5">
    <name type="scientific">Tissierella carlieri</name>
    <dbReference type="NCBI Taxonomy" id="689904"/>
    <lineage>
        <taxon>Bacteria</taxon>
        <taxon>Bacillati</taxon>
        <taxon>Bacillota</taxon>
        <taxon>Tissierellia</taxon>
        <taxon>Tissierellales</taxon>
        <taxon>Tissierellaceae</taxon>
        <taxon>Tissierella</taxon>
    </lineage>
</organism>
<dbReference type="CDD" id="cd00093">
    <property type="entry name" value="HTH_XRE"/>
    <property type="match status" value="1"/>
</dbReference>
<accession>A0ABT1S909</accession>
<reference evidence="4 5" key="1">
    <citation type="submission" date="2022-06" db="EMBL/GenBank/DDBJ databases">
        <title>Isolation of gut microbiota from human fecal samples.</title>
        <authorList>
            <person name="Pamer E.G."/>
            <person name="Barat B."/>
            <person name="Waligurski E."/>
            <person name="Medina S."/>
            <person name="Paddock L."/>
            <person name="Mostad J."/>
        </authorList>
    </citation>
    <scope>NUCLEOTIDE SEQUENCE [LARGE SCALE GENOMIC DNA]</scope>
    <source>
        <strain evidence="4 5">DFI.7.95</strain>
    </source>
</reference>
<name>A0ABT1S909_9FIRM</name>
<dbReference type="SUPFAM" id="SSF47413">
    <property type="entry name" value="lambda repressor-like DNA-binding domains"/>
    <property type="match status" value="1"/>
</dbReference>
<dbReference type="RefSeq" id="WP_256311041.1">
    <property type="nucleotide sequence ID" value="NZ_JANGAC010000004.1"/>
</dbReference>
<keyword evidence="5" id="KW-1185">Reference proteome</keyword>
<feature type="coiled-coil region" evidence="2">
    <location>
        <begin position="69"/>
        <end position="123"/>
    </location>
</feature>